<dbReference type="GO" id="GO:0016226">
    <property type="term" value="P:iron-sulfur cluster assembly"/>
    <property type="evidence" value="ECO:0007669"/>
    <property type="project" value="TreeGrafter"/>
</dbReference>
<dbReference type="EMBL" id="CYRX01000009">
    <property type="protein sequence ID" value="CUH59235.1"/>
    <property type="molecule type" value="Genomic_DNA"/>
</dbReference>
<dbReference type="AlphaFoldDB" id="A0A0P1FJ54"/>
<dbReference type="Proteomes" id="UP000051298">
    <property type="component" value="Unassembled WGS sequence"/>
</dbReference>
<evidence type="ECO:0000259" key="2">
    <source>
        <dbReference type="Pfam" id="PF25455"/>
    </source>
</evidence>
<evidence type="ECO:0000313" key="3">
    <source>
        <dbReference type="EMBL" id="CUH59235.1"/>
    </source>
</evidence>
<dbReference type="STRING" id="266809.PM03_07055"/>
<dbReference type="InterPro" id="IPR045179">
    <property type="entry name" value="YgfZ/GcvT"/>
</dbReference>
<reference evidence="3 4" key="1">
    <citation type="submission" date="2015-09" db="EMBL/GenBank/DDBJ databases">
        <authorList>
            <consortium name="Swine Surveillance"/>
        </authorList>
    </citation>
    <scope>NUCLEOTIDE SEQUENCE [LARGE SCALE GENOMIC DNA]</scope>
    <source>
        <strain evidence="3 4">CECT 5294</strain>
    </source>
</reference>
<organism evidence="3 4">
    <name type="scientific">Thalassobacter stenotrophicus</name>
    <dbReference type="NCBI Taxonomy" id="266809"/>
    <lineage>
        <taxon>Bacteria</taxon>
        <taxon>Pseudomonadati</taxon>
        <taxon>Pseudomonadota</taxon>
        <taxon>Alphaproteobacteria</taxon>
        <taxon>Rhodobacterales</taxon>
        <taxon>Roseobacteraceae</taxon>
        <taxon>Thalassobacter</taxon>
    </lineage>
</organism>
<dbReference type="Gene3D" id="3.30.1360.120">
    <property type="entry name" value="Probable tRNA modification gtpase trme, domain 1"/>
    <property type="match status" value="2"/>
</dbReference>
<dbReference type="InterPro" id="IPR027266">
    <property type="entry name" value="TrmE/GcvT-like"/>
</dbReference>
<dbReference type="SUPFAM" id="SSF103025">
    <property type="entry name" value="Folate-binding domain"/>
    <property type="match status" value="1"/>
</dbReference>
<dbReference type="PANTHER" id="PTHR22602">
    <property type="entry name" value="TRANSFERASE CAF17, MITOCHONDRIAL-RELATED"/>
    <property type="match status" value="1"/>
</dbReference>
<proteinExistence type="predicted"/>
<accession>A0A0P1FJ54</accession>
<sequence>MRTVFKITGADRLKFLHGLVSNDVPEQGLGYAALLSPQGKYLADFFQWQEADAIFVDVATELAADLGRRLSMYKLRSDVAITDSGLCMSRGTGPAPDGAMTDPRDPGLGWRLYGTQDGDDGTDWDQLRVTHVVPESGIELVVGDSYILEMGFERLHGVDFRKGCFVGQEIVARMKHKTELKKGLMQVTVSQDVPIGTPITSEGKPAGTLFTQSGGKGLAYLRFDRANGPMQAAGAEVAAA</sequence>
<evidence type="ECO:0000256" key="1">
    <source>
        <dbReference type="ARBA" id="ARBA00022946"/>
    </source>
</evidence>
<feature type="domain" description="CAF17 C-terminal" evidence="2">
    <location>
        <begin position="181"/>
        <end position="239"/>
    </location>
</feature>
<dbReference type="InterPro" id="IPR017703">
    <property type="entry name" value="YgfZ/GCV_T_CS"/>
</dbReference>
<evidence type="ECO:0000313" key="4">
    <source>
        <dbReference type="Proteomes" id="UP000051298"/>
    </source>
</evidence>
<name>A0A0P1FJ54_9RHOB</name>
<dbReference type="NCBIfam" id="TIGR03317">
    <property type="entry name" value="ygfZ_signature"/>
    <property type="match status" value="1"/>
</dbReference>
<gene>
    <name evidence="3" type="ORF">THS5294_00518</name>
</gene>
<keyword evidence="1" id="KW-0809">Transit peptide</keyword>
<dbReference type="RefSeq" id="WP_058122513.1">
    <property type="nucleotide sequence ID" value="NZ_CYRX01000009.1"/>
</dbReference>
<dbReference type="eggNOG" id="COG0354">
    <property type="taxonomic scope" value="Bacteria"/>
</dbReference>
<dbReference type="PANTHER" id="PTHR22602:SF0">
    <property type="entry name" value="TRANSFERASE CAF17, MITOCHONDRIAL-RELATED"/>
    <property type="match status" value="1"/>
</dbReference>
<dbReference type="Pfam" id="PF25455">
    <property type="entry name" value="Beta-barrel_CAF17_C"/>
    <property type="match status" value="1"/>
</dbReference>
<dbReference type="InterPro" id="IPR057460">
    <property type="entry name" value="CAF17_C"/>
</dbReference>
<protein>
    <submittedName>
        <fullName evidence="3">Putative global regulator</fullName>
    </submittedName>
</protein>